<feature type="region of interest" description="Disordered" evidence="2">
    <location>
        <begin position="250"/>
        <end position="287"/>
    </location>
</feature>
<dbReference type="Proteomes" id="UP000674143">
    <property type="component" value="Unassembled WGS sequence"/>
</dbReference>
<keyword evidence="1" id="KW-0175">Coiled coil</keyword>
<evidence type="ECO:0000256" key="1">
    <source>
        <dbReference type="SAM" id="Coils"/>
    </source>
</evidence>
<gene>
    <name evidence="3" type="ORF">LSCM4_06797</name>
</gene>
<evidence type="ECO:0000256" key="2">
    <source>
        <dbReference type="SAM" id="MobiDB-lite"/>
    </source>
</evidence>
<feature type="coiled-coil region" evidence="1">
    <location>
        <begin position="219"/>
        <end position="246"/>
    </location>
</feature>
<evidence type="ECO:0000313" key="4">
    <source>
        <dbReference type="Proteomes" id="UP000674143"/>
    </source>
</evidence>
<proteinExistence type="predicted"/>
<reference evidence="4" key="2">
    <citation type="journal article" date="2021" name="Sci. Data">
        <title>Chromosome-scale genome sequencing, assembly and annotation of six genomes from subfamily Leishmaniinae.</title>
        <authorList>
            <person name="Almutairi H."/>
            <person name="Urbaniak M.D."/>
            <person name="Bates M.D."/>
            <person name="Jariyapan N."/>
            <person name="Kwakye-Nuako G."/>
            <person name="Thomaz Soccol V."/>
            <person name="Al-Salem W.S."/>
            <person name="Dillon R.J."/>
            <person name="Bates P.A."/>
            <person name="Gatherer D."/>
        </authorList>
    </citation>
    <scope>NUCLEOTIDE SEQUENCE [LARGE SCALE GENOMIC DNA]</scope>
</reference>
<dbReference type="AlphaFoldDB" id="A0A836H577"/>
<name>A0A836H577_9TRYP</name>
<accession>A0A836H577</accession>
<comment type="caution">
    <text evidence="3">The sequence shown here is derived from an EMBL/GenBank/DDBJ whole genome shotgun (WGS) entry which is preliminary data.</text>
</comment>
<evidence type="ECO:0000313" key="3">
    <source>
        <dbReference type="EMBL" id="KAG5486089.1"/>
    </source>
</evidence>
<organism evidence="3 4">
    <name type="scientific">Leishmania orientalis</name>
    <dbReference type="NCBI Taxonomy" id="2249476"/>
    <lineage>
        <taxon>Eukaryota</taxon>
        <taxon>Discoba</taxon>
        <taxon>Euglenozoa</taxon>
        <taxon>Kinetoplastea</taxon>
        <taxon>Metakinetoplastina</taxon>
        <taxon>Trypanosomatida</taxon>
        <taxon>Trypanosomatidae</taxon>
        <taxon>Leishmaniinae</taxon>
        <taxon>Leishmania</taxon>
    </lineage>
</organism>
<feature type="region of interest" description="Disordered" evidence="2">
    <location>
        <begin position="18"/>
        <end position="45"/>
    </location>
</feature>
<keyword evidence="4" id="KW-1185">Reference proteome</keyword>
<dbReference type="GeneID" id="92362643"/>
<protein>
    <submittedName>
        <fullName evidence="3">Uncharacterized protein</fullName>
    </submittedName>
</protein>
<dbReference type="EMBL" id="JAFHLR010000009">
    <property type="protein sequence ID" value="KAG5486089.1"/>
    <property type="molecule type" value="Genomic_DNA"/>
</dbReference>
<feature type="region of interest" description="Disordered" evidence="2">
    <location>
        <begin position="134"/>
        <end position="157"/>
    </location>
</feature>
<reference evidence="4" key="1">
    <citation type="journal article" date="2021" name="Microbiol. Resour. Announc.">
        <title>LGAAP: Leishmaniinae Genome Assembly and Annotation Pipeline.</title>
        <authorList>
            <person name="Almutairi H."/>
            <person name="Urbaniak M.D."/>
            <person name="Bates M.D."/>
            <person name="Jariyapan N."/>
            <person name="Kwakye-Nuako G."/>
            <person name="Thomaz-Soccol V."/>
            <person name="Al-Salem W.S."/>
            <person name="Dillon R.J."/>
            <person name="Bates P.A."/>
            <person name="Gatherer D."/>
        </authorList>
    </citation>
    <scope>NUCLEOTIDE SEQUENCE [LARGE SCALE GENOMIC DNA]</scope>
</reference>
<dbReference type="SMR" id="A0A836H577"/>
<dbReference type="RefSeq" id="XP_067065420.1">
    <property type="nucleotide sequence ID" value="XM_067208709.1"/>
</dbReference>
<dbReference type="KEGG" id="loi:92362643"/>
<sequence>MKWASTALGSVVQIGAYAPSADGGAHSPDRSVSKAAQQMQRMPAHSALVEEKATEASAIASAAPSSPPQDPTLVILPTPTPPLTAQGLLAARRPVPHVSLTLASEAAGVGAAAVLKAAADTVGRPIASPSRAVRMDSCVPAQRPSTSSRARKAQKRPPFVAPRPVLLRNPYGMERPRIVDSQHSSSHAHQQETLSSHVDAEALLLRRDAALYDACATRLRAIRQERRALATKLEASKQQLERVQALLDVRHEKPEPPLAAAQTKQAGNEGDVLESRSGSAPRQQETERMVRQLRALDRVNDELRQRYEALEREKKRCLTVHHARLRRSAPAAALSLATSRRPSTSVACDESKACARSTTLARAAQALETRLVAAMAQQQILRQELALAMAKERGRIKAFVDLQARGFAAVHAPFTSGGLITSDSREAAA</sequence>